<feature type="region of interest" description="Disordered" evidence="1">
    <location>
        <begin position="1"/>
        <end position="72"/>
    </location>
</feature>
<evidence type="ECO:0000313" key="3">
    <source>
        <dbReference type="Proteomes" id="UP000521943"/>
    </source>
</evidence>
<organism evidence="2 3">
    <name type="scientific">Ephemerocybe angulata</name>
    <dbReference type="NCBI Taxonomy" id="980116"/>
    <lineage>
        <taxon>Eukaryota</taxon>
        <taxon>Fungi</taxon>
        <taxon>Dikarya</taxon>
        <taxon>Basidiomycota</taxon>
        <taxon>Agaricomycotina</taxon>
        <taxon>Agaricomycetes</taxon>
        <taxon>Agaricomycetidae</taxon>
        <taxon>Agaricales</taxon>
        <taxon>Agaricineae</taxon>
        <taxon>Psathyrellaceae</taxon>
        <taxon>Ephemerocybe</taxon>
    </lineage>
</organism>
<dbReference type="Proteomes" id="UP000521943">
    <property type="component" value="Unassembled WGS sequence"/>
</dbReference>
<dbReference type="EMBL" id="JACGCI010000163">
    <property type="protein sequence ID" value="KAF6742900.1"/>
    <property type="molecule type" value="Genomic_DNA"/>
</dbReference>
<sequence length="124" mass="12995">MSSPALCPTSSTSPKGADRLRVLVRGAASRTRVERRRSGRWSAYSSQGGSQSQGPGGCGFGERGRGRASPSKRGVVIGWDGWTIYLEEATYAGTITSHVNIDIASGAERTVLGDCPAIPDLLAD</sequence>
<comment type="caution">
    <text evidence="2">The sequence shown here is derived from an EMBL/GenBank/DDBJ whole genome shotgun (WGS) entry which is preliminary data.</text>
</comment>
<feature type="compositionally biased region" description="Polar residues" evidence="1">
    <location>
        <begin position="1"/>
        <end position="14"/>
    </location>
</feature>
<feature type="compositionally biased region" description="Low complexity" evidence="1">
    <location>
        <begin position="40"/>
        <end position="53"/>
    </location>
</feature>
<dbReference type="OrthoDB" id="3066663at2759"/>
<reference evidence="2 3" key="1">
    <citation type="submission" date="2020-07" db="EMBL/GenBank/DDBJ databases">
        <title>Comparative genomics of pyrophilous fungi reveals a link between fire events and developmental genes.</title>
        <authorList>
            <consortium name="DOE Joint Genome Institute"/>
            <person name="Steindorff A.S."/>
            <person name="Carver A."/>
            <person name="Calhoun S."/>
            <person name="Stillman K."/>
            <person name="Liu H."/>
            <person name="Lipzen A."/>
            <person name="Pangilinan J."/>
            <person name="Labutti K."/>
            <person name="Bruns T.D."/>
            <person name="Grigoriev I.V."/>
        </authorList>
    </citation>
    <scope>NUCLEOTIDE SEQUENCE [LARGE SCALE GENOMIC DNA]</scope>
    <source>
        <strain evidence="2 3">CBS 144469</strain>
    </source>
</reference>
<protein>
    <submittedName>
        <fullName evidence="2">Uncharacterized protein</fullName>
    </submittedName>
</protein>
<keyword evidence="3" id="KW-1185">Reference proteome</keyword>
<evidence type="ECO:0000256" key="1">
    <source>
        <dbReference type="SAM" id="MobiDB-lite"/>
    </source>
</evidence>
<name>A0A8H6HAH9_9AGAR</name>
<accession>A0A8H6HAH9</accession>
<evidence type="ECO:0000313" key="2">
    <source>
        <dbReference type="EMBL" id="KAF6742900.1"/>
    </source>
</evidence>
<dbReference type="AlphaFoldDB" id="A0A8H6HAH9"/>
<gene>
    <name evidence="2" type="ORF">DFP72DRAFT_1081079</name>
</gene>
<proteinExistence type="predicted"/>